<accession>A0AAE0WD86</accession>
<dbReference type="EMBL" id="JAEAOA010001333">
    <property type="protein sequence ID" value="KAK3611038.1"/>
    <property type="molecule type" value="Genomic_DNA"/>
</dbReference>
<organism evidence="1 2">
    <name type="scientific">Potamilus streckersoni</name>
    <dbReference type="NCBI Taxonomy" id="2493646"/>
    <lineage>
        <taxon>Eukaryota</taxon>
        <taxon>Metazoa</taxon>
        <taxon>Spiralia</taxon>
        <taxon>Lophotrochozoa</taxon>
        <taxon>Mollusca</taxon>
        <taxon>Bivalvia</taxon>
        <taxon>Autobranchia</taxon>
        <taxon>Heteroconchia</taxon>
        <taxon>Palaeoheterodonta</taxon>
        <taxon>Unionida</taxon>
        <taxon>Unionoidea</taxon>
        <taxon>Unionidae</taxon>
        <taxon>Ambleminae</taxon>
        <taxon>Lampsilini</taxon>
        <taxon>Potamilus</taxon>
    </lineage>
</organism>
<reference evidence="1" key="2">
    <citation type="journal article" date="2021" name="Genome Biol. Evol.">
        <title>Developing a high-quality reference genome for a parasitic bivalve with doubly uniparental inheritance (Bivalvia: Unionida).</title>
        <authorList>
            <person name="Smith C.H."/>
        </authorList>
    </citation>
    <scope>NUCLEOTIDE SEQUENCE</scope>
    <source>
        <strain evidence="1">CHS0354</strain>
        <tissue evidence="1">Mantle</tissue>
    </source>
</reference>
<gene>
    <name evidence="1" type="ORF">CHS0354_022008</name>
</gene>
<dbReference type="Proteomes" id="UP001195483">
    <property type="component" value="Unassembled WGS sequence"/>
</dbReference>
<evidence type="ECO:0000313" key="1">
    <source>
        <dbReference type="EMBL" id="KAK3611038.1"/>
    </source>
</evidence>
<name>A0AAE0WD86_9BIVA</name>
<reference evidence="1" key="3">
    <citation type="submission" date="2023-05" db="EMBL/GenBank/DDBJ databases">
        <authorList>
            <person name="Smith C.H."/>
        </authorList>
    </citation>
    <scope>NUCLEOTIDE SEQUENCE</scope>
    <source>
        <strain evidence="1">CHS0354</strain>
        <tissue evidence="1">Mantle</tissue>
    </source>
</reference>
<keyword evidence="2" id="KW-1185">Reference proteome</keyword>
<reference evidence="1" key="1">
    <citation type="journal article" date="2021" name="Genome Biol. Evol.">
        <title>A High-Quality Reference Genome for a Parasitic Bivalve with Doubly Uniparental Inheritance (Bivalvia: Unionida).</title>
        <authorList>
            <person name="Smith C.H."/>
        </authorList>
    </citation>
    <scope>NUCLEOTIDE SEQUENCE</scope>
    <source>
        <strain evidence="1">CHS0354</strain>
    </source>
</reference>
<feature type="non-terminal residue" evidence="1">
    <location>
        <position position="1"/>
    </location>
</feature>
<evidence type="ECO:0000313" key="2">
    <source>
        <dbReference type="Proteomes" id="UP001195483"/>
    </source>
</evidence>
<proteinExistence type="predicted"/>
<comment type="caution">
    <text evidence="1">The sequence shown here is derived from an EMBL/GenBank/DDBJ whole genome shotgun (WGS) entry which is preliminary data.</text>
</comment>
<sequence>ASTIPENAWYDDQMSRLILSRHQTTSSDINNRITYIQYGPSGAISDPYLSTLLLLPGTALPHRLGKDIVRATRAIPATQRNGTTTLPATVISHPGTNYGEDIVPVSNIIRNHRRLSMEYCTGT</sequence>
<protein>
    <submittedName>
        <fullName evidence="1">Uncharacterized protein</fullName>
    </submittedName>
</protein>
<dbReference type="AlphaFoldDB" id="A0AAE0WD86"/>